<dbReference type="PANTHER" id="PTHR11803">
    <property type="entry name" value="2-IMINOBUTANOATE/2-IMINOPROPANOATE DEAMINASE RIDA"/>
    <property type="match status" value="1"/>
</dbReference>
<gene>
    <name evidence="2" type="ORF">GCM10009750_05180</name>
</gene>
<dbReference type="PANTHER" id="PTHR11803:SF58">
    <property type="entry name" value="PROTEIN HMF1-RELATED"/>
    <property type="match status" value="1"/>
</dbReference>
<dbReference type="RefSeq" id="WP_157426012.1">
    <property type="nucleotide sequence ID" value="NZ_BAAANK010000001.1"/>
</dbReference>
<evidence type="ECO:0000313" key="3">
    <source>
        <dbReference type="Proteomes" id="UP001501746"/>
    </source>
</evidence>
<dbReference type="CDD" id="cd00448">
    <property type="entry name" value="YjgF_YER057c_UK114_family"/>
    <property type="match status" value="1"/>
</dbReference>
<name>A0ABN2MGG5_9MICO</name>
<sequence length="130" mass="13288">MEITHLNPESMHSSPAFSQGVLVSGPHSTLYVGGQNGRNPDGSVVEGGLGPQTVRALENVLTVLAEAGADQTNVVSMTITLAGGADANEGFAASAEVWGRHRTTVQVNQVAALANPEFLVEVSAVAVLPA</sequence>
<keyword evidence="3" id="KW-1185">Reference proteome</keyword>
<comment type="similarity">
    <text evidence="1">Belongs to the RutC family.</text>
</comment>
<organism evidence="2 3">
    <name type="scientific">Agromyces salentinus</name>
    <dbReference type="NCBI Taxonomy" id="269421"/>
    <lineage>
        <taxon>Bacteria</taxon>
        <taxon>Bacillati</taxon>
        <taxon>Actinomycetota</taxon>
        <taxon>Actinomycetes</taxon>
        <taxon>Micrococcales</taxon>
        <taxon>Microbacteriaceae</taxon>
        <taxon>Agromyces</taxon>
    </lineage>
</organism>
<dbReference type="Proteomes" id="UP001501746">
    <property type="component" value="Unassembled WGS sequence"/>
</dbReference>
<proteinExistence type="inferred from homology"/>
<dbReference type="Pfam" id="PF01042">
    <property type="entry name" value="Ribonuc_L-PSP"/>
    <property type="match status" value="1"/>
</dbReference>
<reference evidence="3" key="1">
    <citation type="journal article" date="2019" name="Int. J. Syst. Evol. Microbiol.">
        <title>The Global Catalogue of Microorganisms (GCM) 10K type strain sequencing project: providing services to taxonomists for standard genome sequencing and annotation.</title>
        <authorList>
            <consortium name="The Broad Institute Genomics Platform"/>
            <consortium name="The Broad Institute Genome Sequencing Center for Infectious Disease"/>
            <person name="Wu L."/>
            <person name="Ma J."/>
        </authorList>
    </citation>
    <scope>NUCLEOTIDE SEQUENCE [LARGE SCALE GENOMIC DNA]</scope>
    <source>
        <strain evidence="3">JCM 14323</strain>
    </source>
</reference>
<dbReference type="InterPro" id="IPR006175">
    <property type="entry name" value="YjgF/YER057c/UK114"/>
</dbReference>
<dbReference type="SUPFAM" id="SSF55298">
    <property type="entry name" value="YjgF-like"/>
    <property type="match status" value="1"/>
</dbReference>
<dbReference type="InterPro" id="IPR035959">
    <property type="entry name" value="RutC-like_sf"/>
</dbReference>
<evidence type="ECO:0000256" key="1">
    <source>
        <dbReference type="ARBA" id="ARBA00010552"/>
    </source>
</evidence>
<protein>
    <submittedName>
        <fullName evidence="2">RidA family protein</fullName>
    </submittedName>
</protein>
<dbReference type="EMBL" id="BAAANK010000001">
    <property type="protein sequence ID" value="GAA1825125.1"/>
    <property type="molecule type" value="Genomic_DNA"/>
</dbReference>
<dbReference type="Gene3D" id="3.30.1330.40">
    <property type="entry name" value="RutC-like"/>
    <property type="match status" value="1"/>
</dbReference>
<accession>A0ABN2MGG5</accession>
<evidence type="ECO:0000313" key="2">
    <source>
        <dbReference type="EMBL" id="GAA1825125.1"/>
    </source>
</evidence>
<comment type="caution">
    <text evidence="2">The sequence shown here is derived from an EMBL/GenBank/DDBJ whole genome shotgun (WGS) entry which is preliminary data.</text>
</comment>